<dbReference type="Pfam" id="PF13692">
    <property type="entry name" value="Glyco_trans_1_4"/>
    <property type="match status" value="1"/>
</dbReference>
<dbReference type="Proteomes" id="UP000239800">
    <property type="component" value="Unassembled WGS sequence"/>
</dbReference>
<evidence type="ECO:0000259" key="1">
    <source>
        <dbReference type="Pfam" id="PF13439"/>
    </source>
</evidence>
<dbReference type="OrthoDB" id="139410at2"/>
<dbReference type="Pfam" id="PF13439">
    <property type="entry name" value="Glyco_transf_4"/>
    <property type="match status" value="1"/>
</dbReference>
<dbReference type="SUPFAM" id="SSF53756">
    <property type="entry name" value="UDP-Glycosyltransferase/glycogen phosphorylase"/>
    <property type="match status" value="1"/>
</dbReference>
<protein>
    <submittedName>
        <fullName evidence="2">Glycosyl transferase family 1</fullName>
    </submittedName>
</protein>
<dbReference type="PANTHER" id="PTHR12526:SF637">
    <property type="entry name" value="GLYCOSYLTRANSFERASE EPSF-RELATED"/>
    <property type="match status" value="1"/>
</dbReference>
<dbReference type="AlphaFoldDB" id="A0A2S7KMN7"/>
<sequence>MKRKLLYIGNQLADKGRTPTTIDRLAPRLKDMGFEVLTASSKENKFLRLLDMLWTTWRFASASNLVLIDTYSTTNFWYAVWVARICRFRKCPYIPYLHGGNLPERLSTNPKTSRNLFGKAKIIVSPSSYLIQQFKEAGFDRLHLIPNFINLSDYPRKDRSQLRPRLLWVRSFAAIYNPQMALDVVEKLMVKYPTVELCMVGPDKDGSLYSCQRYAREKELPVRFTGKLGKEQWIELSQAYDIFINTTHFDNMPVSVIEAMTLGLIVVSTNVGGIPYLIEHGKEGYLVPDGDAQAMASQVSQLLESPDGASSIQEQASEIIKRFDWSQVQEEWKSLLRE</sequence>
<dbReference type="RefSeq" id="WP_104811817.1">
    <property type="nucleotide sequence ID" value="NZ_MQUB01000001.1"/>
</dbReference>
<name>A0A2S7KMN7_9FLAO</name>
<organism evidence="2 3">
    <name type="scientific">Aureitalea marina</name>
    <dbReference type="NCBI Taxonomy" id="930804"/>
    <lineage>
        <taxon>Bacteria</taxon>
        <taxon>Pseudomonadati</taxon>
        <taxon>Bacteroidota</taxon>
        <taxon>Flavobacteriia</taxon>
        <taxon>Flavobacteriales</taxon>
        <taxon>Flavobacteriaceae</taxon>
        <taxon>Aureitalea</taxon>
    </lineage>
</organism>
<proteinExistence type="predicted"/>
<dbReference type="Gene3D" id="3.40.50.2000">
    <property type="entry name" value="Glycogen Phosphorylase B"/>
    <property type="match status" value="2"/>
</dbReference>
<comment type="caution">
    <text evidence="2">The sequence shown here is derived from an EMBL/GenBank/DDBJ whole genome shotgun (WGS) entry which is preliminary data.</text>
</comment>
<feature type="domain" description="Glycosyltransferase subfamily 4-like N-terminal" evidence="1">
    <location>
        <begin position="44"/>
        <end position="152"/>
    </location>
</feature>
<reference evidence="2 3" key="1">
    <citation type="submission" date="2016-11" db="EMBL/GenBank/DDBJ databases">
        <title>Trade-off between light-utilization and light-protection in marine flavobacteria.</title>
        <authorList>
            <person name="Kumagai Y."/>
        </authorList>
    </citation>
    <scope>NUCLEOTIDE SEQUENCE [LARGE SCALE GENOMIC DNA]</scope>
    <source>
        <strain evidence="2 3">NBRC 107741</strain>
    </source>
</reference>
<dbReference type="CDD" id="cd03801">
    <property type="entry name" value="GT4_PimA-like"/>
    <property type="match status" value="1"/>
</dbReference>
<keyword evidence="3" id="KW-1185">Reference proteome</keyword>
<keyword evidence="2" id="KW-0808">Transferase</keyword>
<evidence type="ECO:0000313" key="3">
    <source>
        <dbReference type="Proteomes" id="UP000239800"/>
    </source>
</evidence>
<dbReference type="PANTHER" id="PTHR12526">
    <property type="entry name" value="GLYCOSYLTRANSFERASE"/>
    <property type="match status" value="1"/>
</dbReference>
<dbReference type="GO" id="GO:0016757">
    <property type="term" value="F:glycosyltransferase activity"/>
    <property type="evidence" value="ECO:0007669"/>
    <property type="project" value="UniProtKB-ARBA"/>
</dbReference>
<accession>A0A2S7KMN7</accession>
<gene>
    <name evidence="2" type="ORF">BST85_02470</name>
</gene>
<dbReference type="InterPro" id="IPR028098">
    <property type="entry name" value="Glyco_trans_4-like_N"/>
</dbReference>
<evidence type="ECO:0000313" key="2">
    <source>
        <dbReference type="EMBL" id="PQB03896.1"/>
    </source>
</evidence>
<dbReference type="EMBL" id="MQUB01000001">
    <property type="protein sequence ID" value="PQB03896.1"/>
    <property type="molecule type" value="Genomic_DNA"/>
</dbReference>